<evidence type="ECO:0000259" key="3">
    <source>
        <dbReference type="Pfam" id="PF11960"/>
    </source>
</evidence>
<reference evidence="4 5" key="1">
    <citation type="submission" date="2024-01" db="EMBL/GenBank/DDBJ databases">
        <title>Genome assemblies of Stephania.</title>
        <authorList>
            <person name="Yang L."/>
        </authorList>
    </citation>
    <scope>NUCLEOTIDE SEQUENCE [LARGE SCALE GENOMIC DNA]</scope>
    <source>
        <strain evidence="4">QJT</strain>
        <tissue evidence="4">Leaf</tissue>
    </source>
</reference>
<evidence type="ECO:0000256" key="2">
    <source>
        <dbReference type="ARBA" id="ARBA00023002"/>
    </source>
</evidence>
<keyword evidence="5" id="KW-1185">Reference proteome</keyword>
<comment type="caution">
    <text evidence="4">The sequence shown here is derived from an EMBL/GenBank/DDBJ whole genome shotgun (WGS) entry which is preliminary data.</text>
</comment>
<gene>
    <name evidence="4" type="ORF">Sjap_000969</name>
</gene>
<dbReference type="EMBL" id="JBBNAE010000001">
    <property type="protein sequence ID" value="KAK9153489.1"/>
    <property type="molecule type" value="Genomic_DNA"/>
</dbReference>
<dbReference type="Pfam" id="PF11960">
    <property type="entry name" value="DUF3474"/>
    <property type="match status" value="1"/>
</dbReference>
<accession>A0AAP0PT20</accession>
<comment type="similarity">
    <text evidence="1">Belongs to the fatty acid desaturase type 1 family.</text>
</comment>
<dbReference type="InterPro" id="IPR021863">
    <property type="entry name" value="FAS_N"/>
</dbReference>
<keyword evidence="2" id="KW-0560">Oxidoreductase</keyword>
<evidence type="ECO:0000256" key="1">
    <source>
        <dbReference type="ARBA" id="ARBA00009295"/>
    </source>
</evidence>
<dbReference type="Proteomes" id="UP001417504">
    <property type="component" value="Unassembled WGS sequence"/>
</dbReference>
<feature type="domain" description="Fatty acid desaturase N-terminal" evidence="3">
    <location>
        <begin position="24"/>
        <end position="72"/>
    </location>
</feature>
<dbReference type="GO" id="GO:0016717">
    <property type="term" value="F:oxidoreductase activity, acting on paired donors, with oxidation of a pair of donors resulting in the reduction of molecular oxygen to two molecules of water"/>
    <property type="evidence" value="ECO:0007669"/>
    <property type="project" value="InterPro"/>
</dbReference>
<name>A0AAP0PT20_9MAGN</name>
<protein>
    <recommendedName>
        <fullName evidence="3">Fatty acid desaturase N-terminal domain-containing protein</fullName>
    </recommendedName>
</protein>
<evidence type="ECO:0000313" key="4">
    <source>
        <dbReference type="EMBL" id="KAK9153489.1"/>
    </source>
</evidence>
<organism evidence="4 5">
    <name type="scientific">Stephania japonica</name>
    <dbReference type="NCBI Taxonomy" id="461633"/>
    <lineage>
        <taxon>Eukaryota</taxon>
        <taxon>Viridiplantae</taxon>
        <taxon>Streptophyta</taxon>
        <taxon>Embryophyta</taxon>
        <taxon>Tracheophyta</taxon>
        <taxon>Spermatophyta</taxon>
        <taxon>Magnoliopsida</taxon>
        <taxon>Ranunculales</taxon>
        <taxon>Menispermaceae</taxon>
        <taxon>Menispermoideae</taxon>
        <taxon>Cissampelideae</taxon>
        <taxon>Stephania</taxon>
    </lineage>
</organism>
<sequence length="106" mass="11530">MLQQNHKSSAKPRLIISSSTHNDFVEATTREDEKNNGVEKIFDFDPSAPPSFTVGEIRAAIPGHCWVKSPWKVSGICGQRCCCCSCVGCSCCLAQQLGCMAFLLGF</sequence>
<proteinExistence type="inferred from homology"/>
<dbReference type="AlphaFoldDB" id="A0AAP0PT20"/>
<evidence type="ECO:0000313" key="5">
    <source>
        <dbReference type="Proteomes" id="UP001417504"/>
    </source>
</evidence>